<evidence type="ECO:0000313" key="2">
    <source>
        <dbReference type="EMBL" id="GAA3979217.1"/>
    </source>
</evidence>
<feature type="domain" description="N-acetyltransferase" evidence="1">
    <location>
        <begin position="140"/>
        <end position="224"/>
    </location>
</feature>
<evidence type="ECO:0000259" key="1">
    <source>
        <dbReference type="PROSITE" id="PS51186"/>
    </source>
</evidence>
<reference evidence="3" key="1">
    <citation type="journal article" date="2019" name="Int. J. Syst. Evol. Microbiol.">
        <title>The Global Catalogue of Microorganisms (GCM) 10K type strain sequencing project: providing services to taxonomists for standard genome sequencing and annotation.</title>
        <authorList>
            <consortium name="The Broad Institute Genomics Platform"/>
            <consortium name="The Broad Institute Genome Sequencing Center for Infectious Disease"/>
            <person name="Wu L."/>
            <person name="Ma J."/>
        </authorList>
    </citation>
    <scope>NUCLEOTIDE SEQUENCE [LARGE SCALE GENOMIC DNA]</scope>
    <source>
        <strain evidence="3">JCM 17555</strain>
    </source>
</reference>
<dbReference type="Proteomes" id="UP001501337">
    <property type="component" value="Unassembled WGS sequence"/>
</dbReference>
<comment type="caution">
    <text evidence="2">The sequence shown here is derived from an EMBL/GenBank/DDBJ whole genome shotgun (WGS) entry which is preliminary data.</text>
</comment>
<dbReference type="InterPro" id="IPR016181">
    <property type="entry name" value="Acyl_CoA_acyltransferase"/>
</dbReference>
<accession>A0ABP7QB62</accession>
<dbReference type="Gene3D" id="3.40.630.30">
    <property type="match status" value="1"/>
</dbReference>
<evidence type="ECO:0000313" key="3">
    <source>
        <dbReference type="Proteomes" id="UP001501337"/>
    </source>
</evidence>
<sequence length="224" mass="25996">MADFLDVETEAQFDEKLEAVAQQEPTIVRLHNSAIPEVKSLLYHAYRHEPTFKYLFEASRPGYEQRVRATLREGLKLHFEHQQDAIGLLDHDVLAAVALIGAPEHRFNLADQLSWRMRMMMTAGISSTKRYLDYHSQIRRCFPDDLYHHLPFIGVHPKYQSRGYGRLLMQTIEGFCAESPRSSGIGLDTGNARYLRFYESLGYERIGEVRFDNITETVLFKRVL</sequence>
<organism evidence="2 3">
    <name type="scientific">Allohahella marinimesophila</name>
    <dbReference type="NCBI Taxonomy" id="1054972"/>
    <lineage>
        <taxon>Bacteria</taxon>
        <taxon>Pseudomonadati</taxon>
        <taxon>Pseudomonadota</taxon>
        <taxon>Gammaproteobacteria</taxon>
        <taxon>Oceanospirillales</taxon>
        <taxon>Hahellaceae</taxon>
        <taxon>Allohahella</taxon>
    </lineage>
</organism>
<proteinExistence type="predicted"/>
<dbReference type="InterPro" id="IPR000182">
    <property type="entry name" value="GNAT_dom"/>
</dbReference>
<dbReference type="Pfam" id="PF13508">
    <property type="entry name" value="Acetyltransf_7"/>
    <property type="match status" value="1"/>
</dbReference>
<name>A0ABP7QB62_9GAMM</name>
<gene>
    <name evidence="2" type="ORF">GCM10022278_39710</name>
</gene>
<dbReference type="RefSeq" id="WP_344809703.1">
    <property type="nucleotide sequence ID" value="NZ_BAABBO010000023.1"/>
</dbReference>
<dbReference type="SUPFAM" id="SSF55729">
    <property type="entry name" value="Acyl-CoA N-acyltransferases (Nat)"/>
    <property type="match status" value="1"/>
</dbReference>
<dbReference type="EMBL" id="BAABBO010000023">
    <property type="protein sequence ID" value="GAA3979217.1"/>
    <property type="molecule type" value="Genomic_DNA"/>
</dbReference>
<dbReference type="CDD" id="cd04301">
    <property type="entry name" value="NAT_SF"/>
    <property type="match status" value="1"/>
</dbReference>
<protein>
    <submittedName>
        <fullName evidence="2">GNAT family N-acetyltransferase</fullName>
    </submittedName>
</protein>
<keyword evidence="3" id="KW-1185">Reference proteome</keyword>
<dbReference type="PROSITE" id="PS51186">
    <property type="entry name" value="GNAT"/>
    <property type="match status" value="1"/>
</dbReference>